<dbReference type="STRING" id="1445577.A0A010R9P2"/>
<protein>
    <recommendedName>
        <fullName evidence="1">HNH nuclease domain-containing protein</fullName>
    </recommendedName>
</protein>
<evidence type="ECO:0000313" key="2">
    <source>
        <dbReference type="EMBL" id="EXF85395.1"/>
    </source>
</evidence>
<accession>A0A010R9P2</accession>
<evidence type="ECO:0000313" key="3">
    <source>
        <dbReference type="Proteomes" id="UP000020467"/>
    </source>
</evidence>
<evidence type="ECO:0000259" key="1">
    <source>
        <dbReference type="Pfam" id="PF13391"/>
    </source>
</evidence>
<dbReference type="AlphaFoldDB" id="A0A010R9P2"/>
<dbReference type="OrthoDB" id="2104739at2759"/>
<sequence>MASQSGLTLPTVLSSVVAHPLSQQQLDDSQSEVSSALTDLDAYHDLWEVSDKMLDYYTPTELPDPTHNILVTFRQMLSHQGATALMSDIKTIGRDQVQLKSFSRYLVNTILKPMKLAGIVRSATSSEASPNPAAAASIAQLAASVQPSDRNQQSTLKSICLKRDGYRCAFSHLYDITNARGGRVVPPVGALTSHTQLCHILPLALRKFDNASPVARDAVARVWHALYRYFPELEGKIGPDTLNQHENLITFEITVHLHYDSHWLAFDPIPGRPNKYEIHQMSGWPVSHQPPEGHRKVMTLISSDSSIPLPKPEFFRVHYRIAKILYVSGIGARIEAEIEDSQSDPENLSPDGSTDLESILFRKMLINV</sequence>
<dbReference type="Proteomes" id="UP000020467">
    <property type="component" value="Unassembled WGS sequence"/>
</dbReference>
<feature type="domain" description="HNH nuclease" evidence="1">
    <location>
        <begin position="194"/>
        <end position="267"/>
    </location>
</feature>
<keyword evidence="3" id="KW-1185">Reference proteome</keyword>
<proteinExistence type="predicted"/>
<dbReference type="KEGG" id="cfj:CFIO01_04403"/>
<dbReference type="eggNOG" id="ENOG502SCMH">
    <property type="taxonomic scope" value="Eukaryota"/>
</dbReference>
<dbReference type="InterPro" id="IPR003615">
    <property type="entry name" value="HNH_nuc"/>
</dbReference>
<comment type="caution">
    <text evidence="2">The sequence shown here is derived from an EMBL/GenBank/DDBJ whole genome shotgun (WGS) entry which is preliminary data.</text>
</comment>
<gene>
    <name evidence="2" type="ORF">CFIO01_04403</name>
</gene>
<dbReference type="HOGENOM" id="CLU_049186_0_0_1"/>
<organism evidence="2 3">
    <name type="scientific">Colletotrichum fioriniae PJ7</name>
    <dbReference type="NCBI Taxonomy" id="1445577"/>
    <lineage>
        <taxon>Eukaryota</taxon>
        <taxon>Fungi</taxon>
        <taxon>Dikarya</taxon>
        <taxon>Ascomycota</taxon>
        <taxon>Pezizomycotina</taxon>
        <taxon>Sordariomycetes</taxon>
        <taxon>Hypocreomycetidae</taxon>
        <taxon>Glomerellales</taxon>
        <taxon>Glomerellaceae</taxon>
        <taxon>Colletotrichum</taxon>
        <taxon>Colletotrichum acutatum species complex</taxon>
    </lineage>
</organism>
<dbReference type="EMBL" id="JARH01000104">
    <property type="protein sequence ID" value="EXF85395.1"/>
    <property type="molecule type" value="Genomic_DNA"/>
</dbReference>
<dbReference type="Pfam" id="PF13391">
    <property type="entry name" value="HNH_2"/>
    <property type="match status" value="1"/>
</dbReference>
<reference evidence="2 3" key="1">
    <citation type="submission" date="2014-02" db="EMBL/GenBank/DDBJ databases">
        <title>The genome sequence of Colletotrichum fioriniae PJ7.</title>
        <authorList>
            <person name="Baroncelli R."/>
            <person name="Thon M.R."/>
        </authorList>
    </citation>
    <scope>NUCLEOTIDE SEQUENCE [LARGE SCALE GENOMIC DNA]</scope>
    <source>
        <strain evidence="2 3">PJ7</strain>
    </source>
</reference>
<name>A0A010R9P2_9PEZI</name>